<evidence type="ECO:0000313" key="2">
    <source>
        <dbReference type="EMBL" id="CAG8776606.1"/>
    </source>
</evidence>
<dbReference type="OrthoDB" id="2355492at2759"/>
<name>A0A9N9JDL7_9GLOM</name>
<feature type="compositionally biased region" description="Basic and acidic residues" evidence="1">
    <location>
        <begin position="187"/>
        <end position="197"/>
    </location>
</feature>
<keyword evidence="3" id="KW-1185">Reference proteome</keyword>
<gene>
    <name evidence="2" type="ORF">DERYTH_LOCUS19213</name>
</gene>
<dbReference type="Proteomes" id="UP000789405">
    <property type="component" value="Unassembled WGS sequence"/>
</dbReference>
<evidence type="ECO:0000256" key="1">
    <source>
        <dbReference type="SAM" id="MobiDB-lite"/>
    </source>
</evidence>
<accession>A0A9N9JDL7</accession>
<protein>
    <submittedName>
        <fullName evidence="2">11004_t:CDS:1</fullName>
    </submittedName>
</protein>
<reference evidence="2" key="1">
    <citation type="submission" date="2021-06" db="EMBL/GenBank/DDBJ databases">
        <authorList>
            <person name="Kallberg Y."/>
            <person name="Tangrot J."/>
            <person name="Rosling A."/>
        </authorList>
    </citation>
    <scope>NUCLEOTIDE SEQUENCE</scope>
    <source>
        <strain evidence="2">MA453B</strain>
    </source>
</reference>
<organism evidence="2 3">
    <name type="scientific">Dentiscutata erythropus</name>
    <dbReference type="NCBI Taxonomy" id="1348616"/>
    <lineage>
        <taxon>Eukaryota</taxon>
        <taxon>Fungi</taxon>
        <taxon>Fungi incertae sedis</taxon>
        <taxon>Mucoromycota</taxon>
        <taxon>Glomeromycotina</taxon>
        <taxon>Glomeromycetes</taxon>
        <taxon>Diversisporales</taxon>
        <taxon>Gigasporaceae</taxon>
        <taxon>Dentiscutata</taxon>
    </lineage>
</organism>
<feature type="compositionally biased region" description="Polar residues" evidence="1">
    <location>
        <begin position="156"/>
        <end position="169"/>
    </location>
</feature>
<sequence length="197" mass="23204">MNDDENIDYYINEESNVESNVESIENAKNSENIDTNSFMINSAEDDAFKLYTRKRLSNWEICDLFIVEWSRDRGFNIVKDHVCCENNVIRRKTYICEHGWHYNSSSNKETETKKILYKWHRLIEVLQEFTNEADEDDNELLSEDSQDDDLTSDNENSNADVSQQSQLQNPKRKRGRKRLPGTKRLKASHETNQDKGK</sequence>
<comment type="caution">
    <text evidence="2">The sequence shown here is derived from an EMBL/GenBank/DDBJ whole genome shotgun (WGS) entry which is preliminary data.</text>
</comment>
<evidence type="ECO:0000313" key="3">
    <source>
        <dbReference type="Proteomes" id="UP000789405"/>
    </source>
</evidence>
<feature type="compositionally biased region" description="Acidic residues" evidence="1">
    <location>
        <begin position="134"/>
        <end position="152"/>
    </location>
</feature>
<feature type="region of interest" description="Disordered" evidence="1">
    <location>
        <begin position="134"/>
        <end position="197"/>
    </location>
</feature>
<proteinExistence type="predicted"/>
<dbReference type="AlphaFoldDB" id="A0A9N9JDL7"/>
<dbReference type="EMBL" id="CAJVPY010020682">
    <property type="protein sequence ID" value="CAG8776606.1"/>
    <property type="molecule type" value="Genomic_DNA"/>
</dbReference>
<feature type="compositionally biased region" description="Basic residues" evidence="1">
    <location>
        <begin position="170"/>
        <end position="186"/>
    </location>
</feature>